<dbReference type="InterPro" id="IPR018490">
    <property type="entry name" value="cNMP-bd_dom_sf"/>
</dbReference>
<comment type="caution">
    <text evidence="2">The sequence shown here is derived from an EMBL/GenBank/DDBJ whole genome shotgun (WGS) entry which is preliminary data.</text>
</comment>
<dbReference type="PANTHER" id="PTHR45689:SF5">
    <property type="entry name" value="I[[H]] CHANNEL, ISOFORM E"/>
    <property type="match status" value="1"/>
</dbReference>
<dbReference type="CDD" id="cd00038">
    <property type="entry name" value="CAP_ED"/>
    <property type="match status" value="2"/>
</dbReference>
<dbReference type="GO" id="GO:0003254">
    <property type="term" value="P:regulation of membrane depolarization"/>
    <property type="evidence" value="ECO:0007669"/>
    <property type="project" value="TreeGrafter"/>
</dbReference>
<dbReference type="GO" id="GO:0005249">
    <property type="term" value="F:voltage-gated potassium channel activity"/>
    <property type="evidence" value="ECO:0007669"/>
    <property type="project" value="TreeGrafter"/>
</dbReference>
<dbReference type="SMART" id="SM00100">
    <property type="entry name" value="cNMP"/>
    <property type="match status" value="2"/>
</dbReference>
<dbReference type="Gene3D" id="2.60.120.10">
    <property type="entry name" value="Jelly Rolls"/>
    <property type="match status" value="2"/>
</dbReference>
<evidence type="ECO:0000313" key="3">
    <source>
        <dbReference type="Proteomes" id="UP001211907"/>
    </source>
</evidence>
<dbReference type="InterPro" id="IPR014710">
    <property type="entry name" value="RmlC-like_jellyroll"/>
</dbReference>
<dbReference type="GO" id="GO:0098855">
    <property type="term" value="C:HCN channel complex"/>
    <property type="evidence" value="ECO:0007669"/>
    <property type="project" value="TreeGrafter"/>
</dbReference>
<dbReference type="Pfam" id="PF00027">
    <property type="entry name" value="cNMP_binding"/>
    <property type="match status" value="2"/>
</dbReference>
<dbReference type="InterPro" id="IPR018488">
    <property type="entry name" value="cNMP-bd_CS"/>
</dbReference>
<sequence>MNESLRMEIAAQNCRELISKVPFLRREQNDGRDELFTGRIAGALLPCYYVAGDVLFVQGEIGGDMVLKKVFYLNPNLKKDEKYFCLTGKLHVLIGGKRVTVLRDGAFFGEIALIANIPRTATVQAASSCMLYKLTRLDFENIASTFEDVKKKVEDIYNERMNKIRLDEEARKLTVAKDISTKISFLQRTEGDDRDKQWVLKLSDIMTAEFYTANQEILRQGEQGDAMFILQSGNAEDLFDGQKISLLQPGAYFGELSLVNISIYTSTVKAVTACMCYKISKQSFYEILEEFEEMNARIQTLLG</sequence>
<dbReference type="SUPFAM" id="SSF51206">
    <property type="entry name" value="cAMP-binding domain-like"/>
    <property type="match status" value="2"/>
</dbReference>
<proteinExistence type="predicted"/>
<dbReference type="PRINTS" id="PR00103">
    <property type="entry name" value="CAMPKINASE"/>
</dbReference>
<gene>
    <name evidence="2" type="ORF">HK100_003609</name>
</gene>
<dbReference type="PANTHER" id="PTHR45689">
    <property type="entry name" value="I[[H]] CHANNEL, ISOFORM E"/>
    <property type="match status" value="1"/>
</dbReference>
<dbReference type="InterPro" id="IPR000595">
    <property type="entry name" value="cNMP-bd_dom"/>
</dbReference>
<dbReference type="GO" id="GO:0035725">
    <property type="term" value="P:sodium ion transmembrane transport"/>
    <property type="evidence" value="ECO:0007669"/>
    <property type="project" value="TreeGrafter"/>
</dbReference>
<feature type="domain" description="Cyclic nucleotide-binding" evidence="1">
    <location>
        <begin position="195"/>
        <end position="288"/>
    </location>
</feature>
<dbReference type="Proteomes" id="UP001211907">
    <property type="component" value="Unassembled WGS sequence"/>
</dbReference>
<dbReference type="AlphaFoldDB" id="A0AAD5SVD6"/>
<organism evidence="2 3">
    <name type="scientific">Physocladia obscura</name>
    <dbReference type="NCBI Taxonomy" id="109957"/>
    <lineage>
        <taxon>Eukaryota</taxon>
        <taxon>Fungi</taxon>
        <taxon>Fungi incertae sedis</taxon>
        <taxon>Chytridiomycota</taxon>
        <taxon>Chytridiomycota incertae sedis</taxon>
        <taxon>Chytridiomycetes</taxon>
        <taxon>Chytridiales</taxon>
        <taxon>Chytriomycetaceae</taxon>
        <taxon>Physocladia</taxon>
    </lineage>
</organism>
<dbReference type="InterPro" id="IPR051413">
    <property type="entry name" value="K/Na_HCN_channel"/>
</dbReference>
<keyword evidence="3" id="KW-1185">Reference proteome</keyword>
<evidence type="ECO:0000259" key="1">
    <source>
        <dbReference type="PROSITE" id="PS50042"/>
    </source>
</evidence>
<reference evidence="2" key="1">
    <citation type="submission" date="2020-05" db="EMBL/GenBank/DDBJ databases">
        <title>Phylogenomic resolution of chytrid fungi.</title>
        <authorList>
            <person name="Stajich J.E."/>
            <person name="Amses K."/>
            <person name="Simmons R."/>
            <person name="Seto K."/>
            <person name="Myers J."/>
            <person name="Bonds A."/>
            <person name="Quandt C.A."/>
            <person name="Barry K."/>
            <person name="Liu P."/>
            <person name="Grigoriev I."/>
            <person name="Longcore J.E."/>
            <person name="James T.Y."/>
        </authorList>
    </citation>
    <scope>NUCLEOTIDE SEQUENCE</scope>
    <source>
        <strain evidence="2">JEL0513</strain>
    </source>
</reference>
<name>A0AAD5SVD6_9FUNG</name>
<evidence type="ECO:0000313" key="2">
    <source>
        <dbReference type="EMBL" id="KAJ3107277.1"/>
    </source>
</evidence>
<feature type="domain" description="Cyclic nucleotide-binding" evidence="1">
    <location>
        <begin position="39"/>
        <end position="160"/>
    </location>
</feature>
<dbReference type="EMBL" id="JADGJH010001914">
    <property type="protein sequence ID" value="KAJ3107277.1"/>
    <property type="molecule type" value="Genomic_DNA"/>
</dbReference>
<protein>
    <recommendedName>
        <fullName evidence="1">Cyclic nucleotide-binding domain-containing protein</fullName>
    </recommendedName>
</protein>
<dbReference type="PROSITE" id="PS50042">
    <property type="entry name" value="CNMP_BINDING_3"/>
    <property type="match status" value="2"/>
</dbReference>
<accession>A0AAD5SVD6</accession>
<dbReference type="PROSITE" id="PS00889">
    <property type="entry name" value="CNMP_BINDING_2"/>
    <property type="match status" value="1"/>
</dbReference>